<gene>
    <name evidence="1" type="ORF">VZ94_00955</name>
</gene>
<comment type="caution">
    <text evidence="1">The sequence shown here is derived from an EMBL/GenBank/DDBJ whole genome shotgun (WGS) entry which is preliminary data.</text>
</comment>
<dbReference type="OrthoDB" id="5675790at2"/>
<protein>
    <submittedName>
        <fullName evidence="1">Uncharacterized protein</fullName>
    </submittedName>
</protein>
<dbReference type="AlphaFoldDB" id="A0A0F3IMQ0"/>
<dbReference type="RefSeq" id="WP_131655437.1">
    <property type="nucleotide sequence ID" value="NZ_LAJX01000007.1"/>
</dbReference>
<evidence type="ECO:0000313" key="2">
    <source>
        <dbReference type="Proteomes" id="UP000033684"/>
    </source>
</evidence>
<keyword evidence="2" id="KW-1185">Reference proteome</keyword>
<proteinExistence type="predicted"/>
<accession>A0A0F3IMQ0</accession>
<reference evidence="2" key="1">
    <citation type="submission" date="2015-03" db="EMBL/GenBank/DDBJ databases">
        <title>Draft genome sequence of a novel methanotroph (Sn10-6) isolated from flooded ricefield rhizosphere in India.</title>
        <authorList>
            <person name="Pandit P.S."/>
            <person name="Pore S.D."/>
            <person name="Arora P."/>
            <person name="Kapse N.G."/>
            <person name="Dhakephalkar P.K."/>
            <person name="Rahalkar M.C."/>
        </authorList>
    </citation>
    <scope>NUCLEOTIDE SEQUENCE [LARGE SCALE GENOMIC DNA]</scope>
    <source>
        <strain evidence="2">Sn10-6</strain>
    </source>
</reference>
<dbReference type="Proteomes" id="UP000033684">
    <property type="component" value="Unassembled WGS sequence"/>
</dbReference>
<evidence type="ECO:0000313" key="1">
    <source>
        <dbReference type="EMBL" id="KJV08015.1"/>
    </source>
</evidence>
<dbReference type="EMBL" id="LAJX01000007">
    <property type="protein sequence ID" value="KJV08015.1"/>
    <property type="molecule type" value="Genomic_DNA"/>
</dbReference>
<organism evidence="1 2">
    <name type="scientific">Methylocucumis oryzae</name>
    <dbReference type="NCBI Taxonomy" id="1632867"/>
    <lineage>
        <taxon>Bacteria</taxon>
        <taxon>Pseudomonadati</taxon>
        <taxon>Pseudomonadota</taxon>
        <taxon>Gammaproteobacteria</taxon>
        <taxon>Methylococcales</taxon>
        <taxon>Methylococcaceae</taxon>
        <taxon>Methylocucumis</taxon>
    </lineage>
</organism>
<sequence length="179" mass="20428">MKLSDTAIARLWRRMTALYGHKWQSVYGDVSDEKGALTDTAKIWVTELVGVNYQQIVTGISRLGNYYPDWPPTVFKFKELCLAGENEGIPSVEQVIRILTTLTQPSTGLSIADRFKHPLVLAVSKQIDMFALRTAKQVDAVKMVKPIYQQLLMSGWQDFSDIDFFRDEVRQLLGWLIKT</sequence>
<reference evidence="1 2" key="2">
    <citation type="journal article" date="2016" name="Microb. Ecol.">
        <title>Genome Characteristics of a Novel Type I Methanotroph (Sn10-6) Isolated from a Flooded Indian Rice Field.</title>
        <authorList>
            <person name="Rahalkar M.C."/>
            <person name="Pandit P.S."/>
            <person name="Dhakephalkar P.K."/>
            <person name="Pore S."/>
            <person name="Arora P."/>
            <person name="Kapse N."/>
        </authorList>
    </citation>
    <scope>NUCLEOTIDE SEQUENCE [LARGE SCALE GENOMIC DNA]</scope>
    <source>
        <strain evidence="1 2">Sn10-6</strain>
    </source>
</reference>
<name>A0A0F3IMQ0_9GAMM</name>